<dbReference type="PANTHER" id="PTHR42718">
    <property type="entry name" value="MAJOR FACILITATOR SUPERFAMILY MULTIDRUG TRANSPORTER MFSC"/>
    <property type="match status" value="1"/>
</dbReference>
<feature type="transmembrane region" description="Helical" evidence="8">
    <location>
        <begin position="73"/>
        <end position="93"/>
    </location>
</feature>
<keyword evidence="11" id="KW-1185">Reference proteome</keyword>
<feature type="transmembrane region" description="Helical" evidence="8">
    <location>
        <begin position="162"/>
        <end position="182"/>
    </location>
</feature>
<dbReference type="Gene3D" id="1.20.1720.10">
    <property type="entry name" value="Multidrug resistance protein D"/>
    <property type="match status" value="1"/>
</dbReference>
<proteinExistence type="inferred from homology"/>
<accession>A0ABX1NM91</accession>
<dbReference type="Pfam" id="PF07690">
    <property type="entry name" value="MFS_1"/>
    <property type="match status" value="1"/>
</dbReference>
<evidence type="ECO:0000259" key="9">
    <source>
        <dbReference type="PROSITE" id="PS50850"/>
    </source>
</evidence>
<keyword evidence="3 8" id="KW-0813">Transport</keyword>
<dbReference type="PROSITE" id="PS50850">
    <property type="entry name" value="MFS"/>
    <property type="match status" value="1"/>
</dbReference>
<feature type="transmembrane region" description="Helical" evidence="8">
    <location>
        <begin position="370"/>
        <end position="389"/>
    </location>
</feature>
<reference evidence="10 11" key="1">
    <citation type="submission" date="2019-12" db="EMBL/GenBank/DDBJ databases">
        <title>Comparative genomics gives insights into the taxonomy of the Azoarcus-Aromatoleum group and reveals separate origins of nif in the plant-associated Azoarcus and non-plant-associated Aromatoleum sub-groups.</title>
        <authorList>
            <person name="Lafos M."/>
            <person name="Maluk M."/>
            <person name="Batista M."/>
            <person name="Junghare M."/>
            <person name="Carmona M."/>
            <person name="Faoro H."/>
            <person name="Cruz L.M."/>
            <person name="Battistoni F."/>
            <person name="De Souza E."/>
            <person name="Pedrosa F."/>
            <person name="Chen W.-M."/>
            <person name="Poole P.S."/>
            <person name="Dixon R.A."/>
            <person name="James E.K."/>
        </authorList>
    </citation>
    <scope>NUCLEOTIDE SEQUENCE [LARGE SCALE GENOMIC DNA]</scope>
    <source>
        <strain evidence="10 11">T</strain>
    </source>
</reference>
<feature type="transmembrane region" description="Helical" evidence="8">
    <location>
        <begin position="248"/>
        <end position="266"/>
    </location>
</feature>
<dbReference type="Proteomes" id="UP000634522">
    <property type="component" value="Unassembled WGS sequence"/>
</dbReference>
<feature type="transmembrane region" description="Helical" evidence="8">
    <location>
        <begin position="311"/>
        <end position="333"/>
    </location>
</feature>
<keyword evidence="8" id="KW-0997">Cell inner membrane</keyword>
<evidence type="ECO:0000256" key="3">
    <source>
        <dbReference type="ARBA" id="ARBA00022448"/>
    </source>
</evidence>
<evidence type="ECO:0000256" key="4">
    <source>
        <dbReference type="ARBA" id="ARBA00022475"/>
    </source>
</evidence>
<dbReference type="SUPFAM" id="SSF103473">
    <property type="entry name" value="MFS general substrate transporter"/>
    <property type="match status" value="1"/>
</dbReference>
<feature type="transmembrane region" description="Helical" evidence="8">
    <location>
        <begin position="278"/>
        <end position="299"/>
    </location>
</feature>
<name>A0ABX1NM91_9RHOO</name>
<dbReference type="InterPro" id="IPR020846">
    <property type="entry name" value="MFS_dom"/>
</dbReference>
<sequence length="397" mass="42014">MPATSPWLAFVLAALAAIGPFSIDTYLPAFGVMGAELGATPLEIQQTLTAYMATFAFMVLWHGALADHFGRRLVLIAGSGLFALASLVCALAPSIEWLWAGRALQGMVGGAGMVVGRAVIRDLFDGAHAQRLMSRVMLIFGVAPAIAPIIGGLLLAAAGWRAIFFFLALFGAVLAVLTWRFLPETLLAEHRHPLHPVLLARAYRRVLGSGAFVVLSVAAAFNFNGFFLYVLSAPAFLMQHLGLGAQEFGWLFVPAVVGMSAGSALSERVAGRWHVRRTVVIGMTIMAVAALANLLVATLLPPGLPWSVLPIVLYTFGMALSMPSMTLLALELFPSHRGLASSCQSFLQVGINSTIAGVFAPLLWQSPLTLAAGMAGFLTLGAIGFVAWCRRAGGCLR</sequence>
<dbReference type="PANTHER" id="PTHR42718:SF9">
    <property type="entry name" value="MAJOR FACILITATOR SUPERFAMILY MULTIDRUG TRANSPORTER MFSC"/>
    <property type="match status" value="1"/>
</dbReference>
<feature type="domain" description="Major facilitator superfamily (MFS) profile" evidence="9">
    <location>
        <begin position="8"/>
        <end position="393"/>
    </location>
</feature>
<feature type="transmembrane region" description="Helical" evidence="8">
    <location>
        <begin position="44"/>
        <end position="61"/>
    </location>
</feature>
<feature type="transmembrane region" description="Helical" evidence="8">
    <location>
        <begin position="132"/>
        <end position="156"/>
    </location>
</feature>
<dbReference type="EMBL" id="WTVS01000067">
    <property type="protein sequence ID" value="NMG00209.1"/>
    <property type="molecule type" value="Genomic_DNA"/>
</dbReference>
<evidence type="ECO:0000256" key="7">
    <source>
        <dbReference type="ARBA" id="ARBA00023136"/>
    </source>
</evidence>
<comment type="caution">
    <text evidence="8">Lacks conserved residue(s) required for the propagation of feature annotation.</text>
</comment>
<evidence type="ECO:0000313" key="11">
    <source>
        <dbReference type="Proteomes" id="UP000634522"/>
    </source>
</evidence>
<evidence type="ECO:0000313" key="10">
    <source>
        <dbReference type="EMBL" id="NMG00209.1"/>
    </source>
</evidence>
<keyword evidence="5 8" id="KW-0812">Transmembrane</keyword>
<dbReference type="RefSeq" id="WP_169142734.1">
    <property type="nucleotide sequence ID" value="NZ_WTVS01000067.1"/>
</dbReference>
<feature type="transmembrane region" description="Helical" evidence="8">
    <location>
        <begin position="99"/>
        <end position="120"/>
    </location>
</feature>
<dbReference type="NCBIfam" id="TIGR00710">
    <property type="entry name" value="efflux_Bcr_CflA"/>
    <property type="match status" value="1"/>
</dbReference>
<comment type="subcellular location">
    <subcellularLocation>
        <location evidence="8">Cell inner membrane</location>
        <topology evidence="8">Multi-pass membrane protein</topology>
    </subcellularLocation>
    <subcellularLocation>
        <location evidence="1">Cell membrane</location>
        <topology evidence="1">Multi-pass membrane protein</topology>
    </subcellularLocation>
</comment>
<evidence type="ECO:0000256" key="6">
    <source>
        <dbReference type="ARBA" id="ARBA00022989"/>
    </source>
</evidence>
<evidence type="ECO:0000256" key="2">
    <source>
        <dbReference type="ARBA" id="ARBA00006236"/>
    </source>
</evidence>
<dbReference type="InterPro" id="IPR036259">
    <property type="entry name" value="MFS_trans_sf"/>
</dbReference>
<comment type="caution">
    <text evidence="10">The sequence shown here is derived from an EMBL/GenBank/DDBJ whole genome shotgun (WGS) entry which is preliminary data.</text>
</comment>
<dbReference type="InterPro" id="IPR004812">
    <property type="entry name" value="Efflux_drug-R_Bcr/CmlA"/>
</dbReference>
<feature type="transmembrane region" description="Helical" evidence="8">
    <location>
        <begin position="345"/>
        <end position="364"/>
    </location>
</feature>
<dbReference type="InterPro" id="IPR011701">
    <property type="entry name" value="MFS"/>
</dbReference>
<keyword evidence="7 8" id="KW-0472">Membrane</keyword>
<keyword evidence="6 8" id="KW-1133">Transmembrane helix</keyword>
<dbReference type="CDD" id="cd17320">
    <property type="entry name" value="MFS_MdfA_MDR_like"/>
    <property type="match status" value="1"/>
</dbReference>
<gene>
    <name evidence="10" type="ORF">GPA27_22810</name>
</gene>
<feature type="transmembrane region" description="Helical" evidence="8">
    <location>
        <begin position="203"/>
        <end position="228"/>
    </location>
</feature>
<organism evidence="10 11">
    <name type="scientific">Aromatoleum toluolicum</name>
    <dbReference type="NCBI Taxonomy" id="90060"/>
    <lineage>
        <taxon>Bacteria</taxon>
        <taxon>Pseudomonadati</taxon>
        <taxon>Pseudomonadota</taxon>
        <taxon>Betaproteobacteria</taxon>
        <taxon>Rhodocyclales</taxon>
        <taxon>Rhodocyclaceae</taxon>
        <taxon>Aromatoleum</taxon>
    </lineage>
</organism>
<comment type="similarity">
    <text evidence="2 8">Belongs to the major facilitator superfamily. Bcr/CmlA family.</text>
</comment>
<keyword evidence="4" id="KW-1003">Cell membrane</keyword>
<protein>
    <recommendedName>
        <fullName evidence="8">Bcr/CflA family efflux transporter</fullName>
    </recommendedName>
</protein>
<evidence type="ECO:0000256" key="5">
    <source>
        <dbReference type="ARBA" id="ARBA00022692"/>
    </source>
</evidence>
<evidence type="ECO:0000256" key="1">
    <source>
        <dbReference type="ARBA" id="ARBA00004651"/>
    </source>
</evidence>
<evidence type="ECO:0000256" key="8">
    <source>
        <dbReference type="RuleBase" id="RU365088"/>
    </source>
</evidence>